<dbReference type="EMBL" id="JABBWG010000001">
    <property type="protein sequence ID" value="KAG1827145.1"/>
    <property type="molecule type" value="Genomic_DNA"/>
</dbReference>
<protein>
    <submittedName>
        <fullName evidence="1">Uncharacterized protein</fullName>
    </submittedName>
</protein>
<reference evidence="1" key="1">
    <citation type="journal article" date="2020" name="New Phytol.">
        <title>Comparative genomics reveals dynamic genome evolution in host specialist ectomycorrhizal fungi.</title>
        <authorList>
            <person name="Lofgren L.A."/>
            <person name="Nguyen N.H."/>
            <person name="Vilgalys R."/>
            <person name="Ruytinx J."/>
            <person name="Liao H.L."/>
            <person name="Branco S."/>
            <person name="Kuo A."/>
            <person name="LaButti K."/>
            <person name="Lipzen A."/>
            <person name="Andreopoulos W."/>
            <person name="Pangilinan J."/>
            <person name="Riley R."/>
            <person name="Hundley H."/>
            <person name="Na H."/>
            <person name="Barry K."/>
            <person name="Grigoriev I.V."/>
            <person name="Stajich J.E."/>
            <person name="Kennedy P.G."/>
        </authorList>
    </citation>
    <scope>NUCLEOTIDE SEQUENCE</scope>
    <source>
        <strain evidence="1">MN1</strain>
    </source>
</reference>
<dbReference type="RefSeq" id="XP_041199992.1">
    <property type="nucleotide sequence ID" value="XM_041329829.1"/>
</dbReference>
<name>A0A9P7ENQ3_9AGAM</name>
<comment type="caution">
    <text evidence="1">The sequence shown here is derived from an EMBL/GenBank/DDBJ whole genome shotgun (WGS) entry which is preliminary data.</text>
</comment>
<gene>
    <name evidence="1" type="ORF">BJ212DRAFT_1257001</name>
</gene>
<dbReference type="OrthoDB" id="2449121at2759"/>
<keyword evidence="2" id="KW-1185">Reference proteome</keyword>
<proteinExistence type="predicted"/>
<dbReference type="AlphaFoldDB" id="A0A9P7ENQ3"/>
<evidence type="ECO:0000313" key="1">
    <source>
        <dbReference type="EMBL" id="KAG1827145.1"/>
    </source>
</evidence>
<organism evidence="1 2">
    <name type="scientific">Suillus subaureus</name>
    <dbReference type="NCBI Taxonomy" id="48587"/>
    <lineage>
        <taxon>Eukaryota</taxon>
        <taxon>Fungi</taxon>
        <taxon>Dikarya</taxon>
        <taxon>Basidiomycota</taxon>
        <taxon>Agaricomycotina</taxon>
        <taxon>Agaricomycetes</taxon>
        <taxon>Agaricomycetidae</taxon>
        <taxon>Boletales</taxon>
        <taxon>Suillineae</taxon>
        <taxon>Suillaceae</taxon>
        <taxon>Suillus</taxon>
    </lineage>
</organism>
<dbReference type="Proteomes" id="UP000807769">
    <property type="component" value="Unassembled WGS sequence"/>
</dbReference>
<sequence length="79" mass="9381">YLHENCDYTYAMLKENMPKAMESMKLEVICHWEYCMYQWMDAYRLGLGTAKAQACVKEFSLMKYKSHRCIPEAIAHAFD</sequence>
<evidence type="ECO:0000313" key="2">
    <source>
        <dbReference type="Proteomes" id="UP000807769"/>
    </source>
</evidence>
<accession>A0A9P7ENQ3</accession>
<feature type="non-terminal residue" evidence="1">
    <location>
        <position position="1"/>
    </location>
</feature>
<dbReference type="GeneID" id="64623846"/>